<dbReference type="Pfam" id="PF06580">
    <property type="entry name" value="His_kinase"/>
    <property type="match status" value="1"/>
</dbReference>
<protein>
    <submittedName>
        <fullName evidence="2">Sensor histidine kinase YpdA</fullName>
        <ecNumber evidence="2">2.7.13.3</ecNumber>
    </submittedName>
</protein>
<evidence type="ECO:0000313" key="2">
    <source>
        <dbReference type="EMBL" id="KAA6350852.1"/>
    </source>
</evidence>
<dbReference type="GO" id="GO:0000155">
    <property type="term" value="F:phosphorelay sensor kinase activity"/>
    <property type="evidence" value="ECO:0007669"/>
    <property type="project" value="InterPro"/>
</dbReference>
<dbReference type="AlphaFoldDB" id="A0A5J4SYP5"/>
<proteinExistence type="predicted"/>
<dbReference type="InterPro" id="IPR010559">
    <property type="entry name" value="Sig_transdc_His_kin_internal"/>
</dbReference>
<comment type="caution">
    <text evidence="2">The sequence shown here is derived from an EMBL/GenBank/DDBJ whole genome shotgun (WGS) entry which is preliminary data.</text>
</comment>
<accession>A0A5J4SYP5</accession>
<name>A0A5J4SYP5_9ZZZZ</name>
<gene>
    <name evidence="2" type="ORF">EZS27_001699</name>
</gene>
<evidence type="ECO:0000259" key="1">
    <source>
        <dbReference type="Pfam" id="PF06580"/>
    </source>
</evidence>
<keyword evidence="2" id="KW-0808">Transferase</keyword>
<organism evidence="2">
    <name type="scientific">termite gut metagenome</name>
    <dbReference type="NCBI Taxonomy" id="433724"/>
    <lineage>
        <taxon>unclassified sequences</taxon>
        <taxon>metagenomes</taxon>
        <taxon>organismal metagenomes</taxon>
    </lineage>
</organism>
<dbReference type="PANTHER" id="PTHR34220:SF7">
    <property type="entry name" value="SENSOR HISTIDINE KINASE YPDA"/>
    <property type="match status" value="1"/>
</dbReference>
<dbReference type="PANTHER" id="PTHR34220">
    <property type="entry name" value="SENSOR HISTIDINE KINASE YPDA"/>
    <property type="match status" value="1"/>
</dbReference>
<dbReference type="EMBL" id="SNRY01000021">
    <property type="protein sequence ID" value="KAA6350852.1"/>
    <property type="molecule type" value="Genomic_DNA"/>
</dbReference>
<dbReference type="InterPro" id="IPR050640">
    <property type="entry name" value="Bact_2-comp_sensor_kinase"/>
</dbReference>
<dbReference type="EC" id="2.7.13.3" evidence="2"/>
<reference evidence="2" key="1">
    <citation type="submission" date="2019-03" db="EMBL/GenBank/DDBJ databases">
        <title>Single cell metagenomics reveals metabolic interactions within the superorganism composed of flagellate Streblomastix strix and complex community of Bacteroidetes bacteria on its surface.</title>
        <authorList>
            <person name="Treitli S.C."/>
            <person name="Kolisko M."/>
            <person name="Husnik F."/>
            <person name="Keeling P."/>
            <person name="Hampl V."/>
        </authorList>
    </citation>
    <scope>NUCLEOTIDE SEQUENCE</scope>
    <source>
        <strain evidence="2">STM</strain>
    </source>
</reference>
<sequence length="142" mass="16855">MLRYPQRFIHGGMFRDYFLAIVVLLSSQLIYLSHKQQKTALENETLQAEYMKTRFMALKNQVDPHFLFNSLNTLSSLIKTDAGKAQEYVQQLSYVFRYTLQNKEVITLEEELKFTLAYCHLMKIRFGESLQFALHIDEKYIK</sequence>
<feature type="domain" description="Signal transduction histidine kinase internal region" evidence="1">
    <location>
        <begin position="54"/>
        <end position="130"/>
    </location>
</feature>
<dbReference type="GO" id="GO:0016020">
    <property type="term" value="C:membrane"/>
    <property type="evidence" value="ECO:0007669"/>
    <property type="project" value="InterPro"/>
</dbReference>
<keyword evidence="2" id="KW-0418">Kinase</keyword>